<organism evidence="1 2">
    <name type="scientific">Arctium lappa</name>
    <name type="common">Greater burdock</name>
    <name type="synonym">Lappa major</name>
    <dbReference type="NCBI Taxonomy" id="4217"/>
    <lineage>
        <taxon>Eukaryota</taxon>
        <taxon>Viridiplantae</taxon>
        <taxon>Streptophyta</taxon>
        <taxon>Embryophyta</taxon>
        <taxon>Tracheophyta</taxon>
        <taxon>Spermatophyta</taxon>
        <taxon>Magnoliopsida</taxon>
        <taxon>eudicotyledons</taxon>
        <taxon>Gunneridae</taxon>
        <taxon>Pentapetalae</taxon>
        <taxon>asterids</taxon>
        <taxon>campanulids</taxon>
        <taxon>Asterales</taxon>
        <taxon>Asteraceae</taxon>
        <taxon>Carduoideae</taxon>
        <taxon>Cardueae</taxon>
        <taxon>Arctiinae</taxon>
        <taxon>Arctium</taxon>
    </lineage>
</organism>
<name>A0ACB9EL55_ARCLA</name>
<comment type="caution">
    <text evidence="1">The sequence shown here is derived from an EMBL/GenBank/DDBJ whole genome shotgun (WGS) entry which is preliminary data.</text>
</comment>
<reference evidence="2" key="1">
    <citation type="journal article" date="2022" name="Mol. Ecol. Resour.">
        <title>The genomes of chicory, endive, great burdock and yacon provide insights into Asteraceae palaeo-polyploidization history and plant inulin production.</title>
        <authorList>
            <person name="Fan W."/>
            <person name="Wang S."/>
            <person name="Wang H."/>
            <person name="Wang A."/>
            <person name="Jiang F."/>
            <person name="Liu H."/>
            <person name="Zhao H."/>
            <person name="Xu D."/>
            <person name="Zhang Y."/>
        </authorList>
    </citation>
    <scope>NUCLEOTIDE SEQUENCE [LARGE SCALE GENOMIC DNA]</scope>
    <source>
        <strain evidence="2">cv. Niubang</strain>
    </source>
</reference>
<evidence type="ECO:0000313" key="2">
    <source>
        <dbReference type="Proteomes" id="UP001055879"/>
    </source>
</evidence>
<reference evidence="1 2" key="2">
    <citation type="journal article" date="2022" name="Mol. Ecol. Resour.">
        <title>The genomes of chicory, endive, great burdock and yacon provide insights into Asteraceae paleo-polyploidization history and plant inulin production.</title>
        <authorList>
            <person name="Fan W."/>
            <person name="Wang S."/>
            <person name="Wang H."/>
            <person name="Wang A."/>
            <person name="Jiang F."/>
            <person name="Liu H."/>
            <person name="Zhao H."/>
            <person name="Xu D."/>
            <person name="Zhang Y."/>
        </authorList>
    </citation>
    <scope>NUCLEOTIDE SEQUENCE [LARGE SCALE GENOMIC DNA]</scope>
    <source>
        <strain evidence="2">cv. Niubang</strain>
    </source>
</reference>
<proteinExistence type="predicted"/>
<gene>
    <name evidence="1" type="ORF">L6452_07777</name>
</gene>
<dbReference type="EMBL" id="CM042048">
    <property type="protein sequence ID" value="KAI3759744.1"/>
    <property type="molecule type" value="Genomic_DNA"/>
</dbReference>
<protein>
    <submittedName>
        <fullName evidence="1">Uncharacterized protein</fullName>
    </submittedName>
</protein>
<sequence>MRENVKDILVLGEFGINKMIEDVLVGSMMMTSTTAAAVNHRCRRRPLVSFTRRNFDELSLSNTVDFLE</sequence>
<keyword evidence="2" id="KW-1185">Reference proteome</keyword>
<dbReference type="Proteomes" id="UP001055879">
    <property type="component" value="Linkage Group LG02"/>
</dbReference>
<accession>A0ACB9EL55</accession>
<evidence type="ECO:0000313" key="1">
    <source>
        <dbReference type="EMBL" id="KAI3759744.1"/>
    </source>
</evidence>